<comment type="caution">
    <text evidence="9">The sequence shown here is derived from an EMBL/GenBank/DDBJ whole genome shotgun (WGS) entry which is preliminary data.</text>
</comment>
<comment type="catalytic activity">
    <reaction evidence="7">
        <text>L-cysteinyl-[protein] + hexadecanoyl-CoA = S-hexadecanoyl-L-cysteinyl-[protein] + CoA</text>
        <dbReference type="Rhea" id="RHEA:36683"/>
        <dbReference type="Rhea" id="RHEA-COMP:10131"/>
        <dbReference type="Rhea" id="RHEA-COMP:11032"/>
        <dbReference type="ChEBI" id="CHEBI:29950"/>
        <dbReference type="ChEBI" id="CHEBI:57287"/>
        <dbReference type="ChEBI" id="CHEBI:57379"/>
        <dbReference type="ChEBI" id="CHEBI:74151"/>
        <dbReference type="EC" id="2.3.1.225"/>
    </reaction>
</comment>
<feature type="transmembrane region" description="Helical" evidence="7">
    <location>
        <begin position="46"/>
        <end position="67"/>
    </location>
</feature>
<keyword evidence="5 7" id="KW-0472">Membrane</keyword>
<dbReference type="PANTHER" id="PTHR22883:SF203">
    <property type="entry name" value="PALMITOYLTRANSFERASE"/>
    <property type="match status" value="1"/>
</dbReference>
<feature type="transmembrane region" description="Helical" evidence="7">
    <location>
        <begin position="141"/>
        <end position="164"/>
    </location>
</feature>
<evidence type="ECO:0000313" key="10">
    <source>
        <dbReference type="Proteomes" id="UP001162131"/>
    </source>
</evidence>
<dbReference type="Proteomes" id="UP001162131">
    <property type="component" value="Unassembled WGS sequence"/>
</dbReference>
<comment type="domain">
    <text evidence="7">The DHHC domain is required for palmitoyltransferase activity.</text>
</comment>
<dbReference type="Pfam" id="PF01529">
    <property type="entry name" value="DHHC"/>
    <property type="match status" value="1"/>
</dbReference>
<dbReference type="GO" id="GO:0005783">
    <property type="term" value="C:endoplasmic reticulum"/>
    <property type="evidence" value="ECO:0007669"/>
    <property type="project" value="TreeGrafter"/>
</dbReference>
<comment type="subcellular location">
    <subcellularLocation>
        <location evidence="1">Membrane</location>
        <topology evidence="1">Multi-pass membrane protein</topology>
    </subcellularLocation>
</comment>
<dbReference type="PROSITE" id="PS50216">
    <property type="entry name" value="DHHC"/>
    <property type="match status" value="1"/>
</dbReference>
<keyword evidence="2 7" id="KW-0808">Transferase</keyword>
<dbReference type="InterPro" id="IPR001594">
    <property type="entry name" value="Palmitoyltrfase_DHHC"/>
</dbReference>
<feature type="domain" description="Palmitoyltransferase DHHC" evidence="8">
    <location>
        <begin position="95"/>
        <end position="230"/>
    </location>
</feature>
<dbReference type="InterPro" id="IPR039859">
    <property type="entry name" value="PFA4/ZDH16/20/ERF2-like"/>
</dbReference>
<evidence type="ECO:0000256" key="7">
    <source>
        <dbReference type="RuleBase" id="RU079119"/>
    </source>
</evidence>
<evidence type="ECO:0000256" key="2">
    <source>
        <dbReference type="ARBA" id="ARBA00022679"/>
    </source>
</evidence>
<dbReference type="GO" id="GO:0019706">
    <property type="term" value="F:protein-cysteine S-palmitoyltransferase activity"/>
    <property type="evidence" value="ECO:0007669"/>
    <property type="project" value="UniProtKB-EC"/>
</dbReference>
<comment type="similarity">
    <text evidence="7">Belongs to the DHHC palmitoyltransferase family.</text>
</comment>
<organism evidence="9 10">
    <name type="scientific">Blepharisma stoltei</name>
    <dbReference type="NCBI Taxonomy" id="1481888"/>
    <lineage>
        <taxon>Eukaryota</taxon>
        <taxon>Sar</taxon>
        <taxon>Alveolata</taxon>
        <taxon>Ciliophora</taxon>
        <taxon>Postciliodesmatophora</taxon>
        <taxon>Heterotrichea</taxon>
        <taxon>Heterotrichida</taxon>
        <taxon>Blepharismidae</taxon>
        <taxon>Blepharisma</taxon>
    </lineage>
</organism>
<name>A0AAU9JWX2_9CILI</name>
<evidence type="ECO:0000256" key="3">
    <source>
        <dbReference type="ARBA" id="ARBA00022692"/>
    </source>
</evidence>
<keyword evidence="6 7" id="KW-0012">Acyltransferase</keyword>
<protein>
    <recommendedName>
        <fullName evidence="7">Palmitoyltransferase</fullName>
        <ecNumber evidence="7">2.3.1.225</ecNumber>
    </recommendedName>
</protein>
<gene>
    <name evidence="9" type="ORF">BSTOLATCC_MIC40654</name>
</gene>
<dbReference type="GO" id="GO:0006612">
    <property type="term" value="P:protein targeting to membrane"/>
    <property type="evidence" value="ECO:0007669"/>
    <property type="project" value="TreeGrafter"/>
</dbReference>
<dbReference type="GO" id="GO:0005794">
    <property type="term" value="C:Golgi apparatus"/>
    <property type="evidence" value="ECO:0007669"/>
    <property type="project" value="TreeGrafter"/>
</dbReference>
<sequence length="299" mass="33720">MERRKVKKNGFALPLNPLQIVTWIATVLNVAFGVVISVASASSISISILTLGYFISQVIVIVLGYLITISDPTDPVSIAYIKARNENVYFDERMYNSFCSICACLVNDKSKHCGVCNRCVDDFDHHCVWLNNCVGKKNYKIFIYLIIVQNINMCFLLGISVTLIDFKYSNETRYNSLVESMLDIGEFDLILVLAFILVVETSFVIVFLTLLCGLHGWLKLNNLTTYEWISLRRRNIKISVIRTGGNDSTMIAGLDQSFADNEKCSKFTNSLKIDSMAKDEILQIFNGIPVEDNAPNRTF</sequence>
<proteinExistence type="inferred from homology"/>
<evidence type="ECO:0000256" key="4">
    <source>
        <dbReference type="ARBA" id="ARBA00022989"/>
    </source>
</evidence>
<feature type="transmembrane region" description="Helical" evidence="7">
    <location>
        <begin position="20"/>
        <end position="40"/>
    </location>
</feature>
<keyword evidence="3 7" id="KW-0812">Transmembrane</keyword>
<evidence type="ECO:0000256" key="5">
    <source>
        <dbReference type="ARBA" id="ARBA00023136"/>
    </source>
</evidence>
<dbReference type="EC" id="2.3.1.225" evidence="7"/>
<evidence type="ECO:0000256" key="6">
    <source>
        <dbReference type="ARBA" id="ARBA00023315"/>
    </source>
</evidence>
<evidence type="ECO:0000259" key="8">
    <source>
        <dbReference type="Pfam" id="PF01529"/>
    </source>
</evidence>
<evidence type="ECO:0000256" key="1">
    <source>
        <dbReference type="ARBA" id="ARBA00004141"/>
    </source>
</evidence>
<keyword evidence="10" id="KW-1185">Reference proteome</keyword>
<reference evidence="9" key="1">
    <citation type="submission" date="2021-09" db="EMBL/GenBank/DDBJ databases">
        <authorList>
            <consortium name="AG Swart"/>
            <person name="Singh M."/>
            <person name="Singh A."/>
            <person name="Seah K."/>
            <person name="Emmerich C."/>
        </authorList>
    </citation>
    <scope>NUCLEOTIDE SEQUENCE</scope>
    <source>
        <strain evidence="9">ATCC30299</strain>
    </source>
</reference>
<feature type="transmembrane region" description="Helical" evidence="7">
    <location>
        <begin position="189"/>
        <end position="214"/>
    </location>
</feature>
<dbReference type="PANTHER" id="PTHR22883">
    <property type="entry name" value="ZINC FINGER DHHC DOMAIN CONTAINING PROTEIN"/>
    <property type="match status" value="1"/>
</dbReference>
<dbReference type="EMBL" id="CAJZBQ010000040">
    <property type="protein sequence ID" value="CAG9326223.1"/>
    <property type="molecule type" value="Genomic_DNA"/>
</dbReference>
<dbReference type="AlphaFoldDB" id="A0AAU9JWX2"/>
<dbReference type="GO" id="GO:0016020">
    <property type="term" value="C:membrane"/>
    <property type="evidence" value="ECO:0007669"/>
    <property type="project" value="UniProtKB-SubCell"/>
</dbReference>
<keyword evidence="4 7" id="KW-1133">Transmembrane helix</keyword>
<accession>A0AAU9JWX2</accession>
<evidence type="ECO:0000313" key="9">
    <source>
        <dbReference type="EMBL" id="CAG9326223.1"/>
    </source>
</evidence>